<dbReference type="InParanoid" id="K2RJB9"/>
<accession>K2RJB9</accession>
<dbReference type="eggNOG" id="ENOG502RRQ1">
    <property type="taxonomic scope" value="Eukaryota"/>
</dbReference>
<evidence type="ECO:0000313" key="1">
    <source>
        <dbReference type="EMBL" id="EKG12942.1"/>
    </source>
</evidence>
<reference evidence="1 2" key="1">
    <citation type="journal article" date="2012" name="BMC Genomics">
        <title>Tools to kill: Genome of one of the most destructive plant pathogenic fungi Macrophomina phaseolina.</title>
        <authorList>
            <person name="Islam M.S."/>
            <person name="Haque M.S."/>
            <person name="Islam M.M."/>
            <person name="Emdad E.M."/>
            <person name="Halim A."/>
            <person name="Hossen Q.M.M."/>
            <person name="Hossain M.Z."/>
            <person name="Ahmed B."/>
            <person name="Rahim S."/>
            <person name="Rahman M.S."/>
            <person name="Alam M.M."/>
            <person name="Hou S."/>
            <person name="Wan X."/>
            <person name="Saito J.A."/>
            <person name="Alam M."/>
        </authorList>
    </citation>
    <scope>NUCLEOTIDE SEQUENCE [LARGE SCALE GENOMIC DNA]</scope>
    <source>
        <strain evidence="1 2">MS6</strain>
    </source>
</reference>
<dbReference type="VEuPathDB" id="FungiDB:MPH_09934"/>
<evidence type="ECO:0008006" key="3">
    <source>
        <dbReference type="Google" id="ProtNLM"/>
    </source>
</evidence>
<name>K2RJB9_MACPH</name>
<dbReference type="AlphaFoldDB" id="K2RJB9"/>
<comment type="caution">
    <text evidence="1">The sequence shown here is derived from an EMBL/GenBank/DDBJ whole genome shotgun (WGS) entry which is preliminary data.</text>
</comment>
<gene>
    <name evidence="1" type="ORF">MPH_09934</name>
</gene>
<dbReference type="EMBL" id="AHHD01000422">
    <property type="protein sequence ID" value="EKG12942.1"/>
    <property type="molecule type" value="Genomic_DNA"/>
</dbReference>
<dbReference type="STRING" id="1126212.K2RJB9"/>
<dbReference type="Proteomes" id="UP000007129">
    <property type="component" value="Unassembled WGS sequence"/>
</dbReference>
<protein>
    <recommendedName>
        <fullName evidence="3">Beta-lactamase-like protein</fullName>
    </recommendedName>
</protein>
<dbReference type="OrthoDB" id="536211at2759"/>
<dbReference type="HOGENOM" id="CLU_937122_0_0_1"/>
<organism evidence="1 2">
    <name type="scientific">Macrophomina phaseolina (strain MS6)</name>
    <name type="common">Charcoal rot fungus</name>
    <dbReference type="NCBI Taxonomy" id="1126212"/>
    <lineage>
        <taxon>Eukaryota</taxon>
        <taxon>Fungi</taxon>
        <taxon>Dikarya</taxon>
        <taxon>Ascomycota</taxon>
        <taxon>Pezizomycotina</taxon>
        <taxon>Dothideomycetes</taxon>
        <taxon>Dothideomycetes incertae sedis</taxon>
        <taxon>Botryosphaeriales</taxon>
        <taxon>Botryosphaeriaceae</taxon>
        <taxon>Macrophomina</taxon>
    </lineage>
</organism>
<sequence>MYIYTHTHAANSALCPSPSTRIPCLTHARTALLLRQPHPRGLPDRALPRRALRLRRHRARVRREGQVLAVGARRRELLAARARQARAVPVLLLRARRRAGHAAGAGAGGLRGPHVVLGAGGAHGGVWGCDVCAEYPRVVSLPPPCCAVLRGRGVVVVVVVVLMCAGRAEEIETPAIHAAWLSTLDLIESLNPAKVIPGHIEQGWELDAKKDVAHNRKYLQLFKEKIQQAPKKPAVKEIFDTFRDAFPDADKNLDFFLGHLSNQFGEGGEIWEENRHHRTAQRKREELEGWRIPLSDE</sequence>
<evidence type="ECO:0000313" key="2">
    <source>
        <dbReference type="Proteomes" id="UP000007129"/>
    </source>
</evidence>
<proteinExistence type="predicted"/>